<proteinExistence type="predicted"/>
<accession>A0A1G7D3P3</accession>
<keyword evidence="2" id="KW-1185">Reference proteome</keyword>
<gene>
    <name evidence="1" type="ORF">SAMN05421544_1104</name>
</gene>
<reference evidence="1 2" key="1">
    <citation type="submission" date="2016-10" db="EMBL/GenBank/DDBJ databases">
        <authorList>
            <person name="de Groot N.N."/>
        </authorList>
    </citation>
    <scope>NUCLEOTIDE SEQUENCE [LARGE SCALE GENOMIC DNA]</scope>
    <source>
        <strain evidence="1 2">DSM 24015</strain>
    </source>
</reference>
<dbReference type="STRING" id="1071918.SAMN05421544_1104"/>
<organism evidence="1 2">
    <name type="scientific">Riemerella columbipharyngis</name>
    <dbReference type="NCBI Taxonomy" id="1071918"/>
    <lineage>
        <taxon>Bacteria</taxon>
        <taxon>Pseudomonadati</taxon>
        <taxon>Bacteroidota</taxon>
        <taxon>Flavobacteriia</taxon>
        <taxon>Flavobacteriales</taxon>
        <taxon>Weeksellaceae</taxon>
        <taxon>Riemerella</taxon>
    </lineage>
</organism>
<sequence length="294" mass="34434">MFLRGFFFGYFVLQNWIFRFADYTYDDVERINKWIFSEILDDENRIGHLSSRGSNDFQGQSSVNINRYIVKLSDRSNRRYRSTLNIDKQNLIKVIIYFSARHCIAADWLNDRDQFLYPNDGWKTDKEFQSDCLAFTIFHSQNRISSQEGINHWIPFTEQEVDAKERFESHFMTDFLKGKLGNKKEENQLFTSSSDEQPTCLIPEAPISFSAEAQAVFDAGKELWKYYHTQTDANPNASLYDIRAHFQGRNDKGKMNAKSDDAAYTGLMNNLKENLKNLAEKITPKVYAYGFLRE</sequence>
<evidence type="ECO:0000313" key="1">
    <source>
        <dbReference type="EMBL" id="SDE46294.1"/>
    </source>
</evidence>
<dbReference type="Proteomes" id="UP000198517">
    <property type="component" value="Unassembled WGS sequence"/>
</dbReference>
<protein>
    <submittedName>
        <fullName evidence="1">Uncharacterized protein</fullName>
    </submittedName>
</protein>
<evidence type="ECO:0000313" key="2">
    <source>
        <dbReference type="Proteomes" id="UP000198517"/>
    </source>
</evidence>
<dbReference type="AlphaFoldDB" id="A0A1G7D3P3"/>
<dbReference type="EMBL" id="FNAS01000010">
    <property type="protein sequence ID" value="SDE46294.1"/>
    <property type="molecule type" value="Genomic_DNA"/>
</dbReference>
<name>A0A1G7D3P3_9FLAO</name>